<dbReference type="Proteomes" id="UP000247781">
    <property type="component" value="Unassembled WGS sequence"/>
</dbReference>
<name>A0A318HD55_9MYCO</name>
<protein>
    <submittedName>
        <fullName evidence="2">Serine/threonine-protein kinase</fullName>
    </submittedName>
</protein>
<comment type="caution">
    <text evidence="2">The sequence shown here is derived from an EMBL/GenBank/DDBJ whole genome shotgun (WGS) entry which is preliminary data.</text>
</comment>
<proteinExistence type="predicted"/>
<dbReference type="GO" id="GO:0004674">
    <property type="term" value="F:protein serine/threonine kinase activity"/>
    <property type="evidence" value="ECO:0007669"/>
    <property type="project" value="TreeGrafter"/>
</dbReference>
<dbReference type="InterPro" id="IPR011009">
    <property type="entry name" value="Kinase-like_dom_sf"/>
</dbReference>
<dbReference type="EMBL" id="QJJU01000027">
    <property type="protein sequence ID" value="PXX01611.1"/>
    <property type="molecule type" value="Genomic_DNA"/>
</dbReference>
<keyword evidence="3" id="KW-1185">Reference proteome</keyword>
<dbReference type="PROSITE" id="PS50011">
    <property type="entry name" value="PROTEIN_KINASE_DOM"/>
    <property type="match status" value="1"/>
</dbReference>
<dbReference type="AlphaFoldDB" id="A0A318HD55"/>
<sequence>MYMATEFIDGVNLQDFLAGGKAIDVHTGLACVKELASVLNRCHENDFIHRGLKPANIVLRKSDITTPVLVDFGLSFNNAEEDDPLTRLNEEVGNRFLRLPEHRRGGRAPASDVTQLAGIFFYIITGHEPRVLRDEYDLMPHRRPEARAVLEGILEPHQRLRVATVFDTAFATDLSRRYATAPDLISALENAMRSEQEGAGDLDDLLAQVDDILVNQGIAASSERQQSVTAFLTAISRIAAEFAQARRLHTSTQSSTPVATSGEEWQERRVAVIAPGATLKIFPVYRIERRGPDDYVLLVDGDEVWRGEAATDSSFTTAVQVALAKHFVAAHADPLGSEE</sequence>
<gene>
    <name evidence="2" type="ORF">C8E89_1275</name>
</gene>
<dbReference type="InterPro" id="IPR000719">
    <property type="entry name" value="Prot_kinase_dom"/>
</dbReference>
<evidence type="ECO:0000313" key="2">
    <source>
        <dbReference type="EMBL" id="PXX01611.1"/>
    </source>
</evidence>
<dbReference type="GO" id="GO:0005737">
    <property type="term" value="C:cytoplasm"/>
    <property type="evidence" value="ECO:0007669"/>
    <property type="project" value="TreeGrafter"/>
</dbReference>
<evidence type="ECO:0000259" key="1">
    <source>
        <dbReference type="PROSITE" id="PS50011"/>
    </source>
</evidence>
<dbReference type="PANTHER" id="PTHR44167">
    <property type="entry name" value="OVARIAN-SPECIFIC SERINE/THREONINE-PROTEIN KINASE LOK-RELATED"/>
    <property type="match status" value="1"/>
</dbReference>
<keyword evidence="2" id="KW-0418">Kinase</keyword>
<dbReference type="PANTHER" id="PTHR44167:SF18">
    <property type="entry name" value="PROTEIN KINASE DOMAIN-CONTAINING PROTEIN"/>
    <property type="match status" value="1"/>
</dbReference>
<dbReference type="SUPFAM" id="SSF56112">
    <property type="entry name" value="Protein kinase-like (PK-like)"/>
    <property type="match status" value="1"/>
</dbReference>
<dbReference type="Gene3D" id="1.10.510.10">
    <property type="entry name" value="Transferase(Phosphotransferase) domain 1"/>
    <property type="match status" value="1"/>
</dbReference>
<accession>A0A318HD55</accession>
<dbReference type="SMART" id="SM00220">
    <property type="entry name" value="S_TKc"/>
    <property type="match status" value="1"/>
</dbReference>
<reference evidence="3" key="1">
    <citation type="submission" date="2018-05" db="EMBL/GenBank/DDBJ databases">
        <authorList>
            <person name="Deangelis K."/>
            <person name="Huntemann M."/>
            <person name="Clum A."/>
            <person name="Pillay M."/>
            <person name="Palaniappan K."/>
            <person name="Varghese N."/>
            <person name="Mikhailova N."/>
            <person name="Stamatis D."/>
            <person name="Reddy T."/>
            <person name="Daum C."/>
            <person name="Shapiro N."/>
            <person name="Ivanova N."/>
            <person name="Kyrpides N."/>
            <person name="Woyke T."/>
        </authorList>
    </citation>
    <scope>NUCLEOTIDE SEQUENCE [LARGE SCALE GENOMIC DNA]</scope>
    <source>
        <strain evidence="3">GAS496</strain>
    </source>
</reference>
<dbReference type="GO" id="GO:0005524">
    <property type="term" value="F:ATP binding"/>
    <property type="evidence" value="ECO:0007669"/>
    <property type="project" value="InterPro"/>
</dbReference>
<organism evidence="2 3">
    <name type="scientific">Mycolicibacterium moriokaense</name>
    <dbReference type="NCBI Taxonomy" id="39691"/>
    <lineage>
        <taxon>Bacteria</taxon>
        <taxon>Bacillati</taxon>
        <taxon>Actinomycetota</taxon>
        <taxon>Actinomycetes</taxon>
        <taxon>Mycobacteriales</taxon>
        <taxon>Mycobacteriaceae</taxon>
        <taxon>Mycolicibacterium</taxon>
    </lineage>
</organism>
<feature type="domain" description="Protein kinase" evidence="1">
    <location>
        <begin position="1"/>
        <end position="213"/>
    </location>
</feature>
<reference evidence="2 3" key="2">
    <citation type="submission" date="2018-06" db="EMBL/GenBank/DDBJ databases">
        <title>Sequencing of bacterial isolates from soil warming experiment in Harvard Forest, Massachusetts, USA.</title>
        <authorList>
            <person name="Deangelis K.PhD."/>
        </authorList>
    </citation>
    <scope>NUCLEOTIDE SEQUENCE [LARGE SCALE GENOMIC DNA]</scope>
    <source>
        <strain evidence="2 3">GAS496</strain>
    </source>
</reference>
<evidence type="ECO:0000313" key="3">
    <source>
        <dbReference type="Proteomes" id="UP000247781"/>
    </source>
</evidence>
<keyword evidence="2" id="KW-0808">Transferase</keyword>
<dbReference type="Pfam" id="PF00069">
    <property type="entry name" value="Pkinase"/>
    <property type="match status" value="1"/>
</dbReference>